<proteinExistence type="inferred from homology"/>
<dbReference type="InterPro" id="IPR051405">
    <property type="entry name" value="phD/YefM_antitoxin"/>
</dbReference>
<dbReference type="EMBL" id="CP159837">
    <property type="protein sequence ID" value="XCM36967.1"/>
    <property type="molecule type" value="Genomic_DNA"/>
</dbReference>
<dbReference type="Pfam" id="PF02604">
    <property type="entry name" value="PhdYeFM_antitox"/>
    <property type="match status" value="1"/>
</dbReference>
<reference evidence="3" key="1">
    <citation type="submission" date="2024-07" db="EMBL/GenBank/DDBJ databases">
        <authorList>
            <person name="Kim Y.J."/>
            <person name="Jeong J.Y."/>
        </authorList>
    </citation>
    <scope>NUCLEOTIDE SEQUENCE</scope>
    <source>
        <strain evidence="3">GIHE-MW2</strain>
    </source>
</reference>
<organism evidence="3">
    <name type="scientific">Planktothricoides raciborskii GIHE-MW2</name>
    <dbReference type="NCBI Taxonomy" id="2792601"/>
    <lineage>
        <taxon>Bacteria</taxon>
        <taxon>Bacillati</taxon>
        <taxon>Cyanobacteriota</taxon>
        <taxon>Cyanophyceae</taxon>
        <taxon>Oscillatoriophycideae</taxon>
        <taxon>Oscillatoriales</taxon>
        <taxon>Oscillatoriaceae</taxon>
        <taxon>Planktothricoides</taxon>
    </lineage>
</organism>
<comment type="function">
    <text evidence="2">Antitoxin component of a type II toxin-antitoxin (TA) system.</text>
</comment>
<dbReference type="PANTHER" id="PTHR33713">
    <property type="entry name" value="ANTITOXIN YAFN-RELATED"/>
    <property type="match status" value="1"/>
</dbReference>
<dbReference type="InterPro" id="IPR036165">
    <property type="entry name" value="YefM-like_sf"/>
</dbReference>
<gene>
    <name evidence="3" type="ORF">ABWT76_005767</name>
</gene>
<dbReference type="SUPFAM" id="SSF143120">
    <property type="entry name" value="YefM-like"/>
    <property type="match status" value="1"/>
</dbReference>
<evidence type="ECO:0000256" key="2">
    <source>
        <dbReference type="RuleBase" id="RU362080"/>
    </source>
</evidence>
<dbReference type="AlphaFoldDB" id="A0AAU8JCP4"/>
<accession>A0AAU8JCP4</accession>
<dbReference type="InterPro" id="IPR006442">
    <property type="entry name" value="Antitoxin_Phd/YefM"/>
</dbReference>
<evidence type="ECO:0000313" key="3">
    <source>
        <dbReference type="EMBL" id="XCM36967.1"/>
    </source>
</evidence>
<dbReference type="Gene3D" id="3.40.1620.10">
    <property type="entry name" value="YefM-like domain"/>
    <property type="match status" value="1"/>
</dbReference>
<comment type="similarity">
    <text evidence="1 2">Belongs to the phD/YefM antitoxin family.</text>
</comment>
<protein>
    <recommendedName>
        <fullName evidence="2">Antitoxin</fullName>
    </recommendedName>
</protein>
<dbReference type="NCBIfam" id="TIGR01552">
    <property type="entry name" value="phd_fam"/>
    <property type="match status" value="1"/>
</dbReference>
<sequence>MQTYTLSEARNRHGEVFDQAAVEPVLLTKQSRPSYVLMSAESYQQLIDRLTQLEDMLLGQTAEEARNQSQMVGTETFTKTLRELAN</sequence>
<name>A0AAU8JCP4_9CYAN</name>
<dbReference type="PANTHER" id="PTHR33713:SF10">
    <property type="entry name" value="ANTITOXIN YAFN"/>
    <property type="match status" value="1"/>
</dbReference>
<dbReference type="RefSeq" id="WP_054465509.1">
    <property type="nucleotide sequence ID" value="NZ_CP159837.1"/>
</dbReference>
<evidence type="ECO:0000256" key="1">
    <source>
        <dbReference type="ARBA" id="ARBA00009981"/>
    </source>
</evidence>